<dbReference type="RefSeq" id="WP_167498107.1">
    <property type="nucleotide sequence ID" value="NZ_FXTA01000007.1"/>
</dbReference>
<dbReference type="InterPro" id="IPR010093">
    <property type="entry name" value="SinI_DNA-bd"/>
</dbReference>
<gene>
    <name evidence="2" type="ORF">SAMN06265349_10737</name>
</gene>
<evidence type="ECO:0000313" key="2">
    <source>
        <dbReference type="EMBL" id="SMO92083.1"/>
    </source>
</evidence>
<sequence>MKLYRFEDLPDIIGELLLKMNSIEKLLQENKVKTVDADDDLLTISEAAKLLKLSVATIYTKVCRNEIPANKQGKRLYFYRGELLNWIKSGRIKTIAEIQLETEAKFNSKNIYK</sequence>
<dbReference type="NCBIfam" id="TIGR01764">
    <property type="entry name" value="excise"/>
    <property type="match status" value="1"/>
</dbReference>
<accession>A0A521F7E5</accession>
<dbReference type="Proteomes" id="UP000317289">
    <property type="component" value="Unassembled WGS sequence"/>
</dbReference>
<protein>
    <submittedName>
        <fullName evidence="2">Transcriptional regulator, AlpA family</fullName>
    </submittedName>
</protein>
<dbReference type="GO" id="GO:0003677">
    <property type="term" value="F:DNA binding"/>
    <property type="evidence" value="ECO:0007669"/>
    <property type="project" value="InterPro"/>
</dbReference>
<dbReference type="InterPro" id="IPR041657">
    <property type="entry name" value="HTH_17"/>
</dbReference>
<name>A0A521F7E5_9FLAO</name>
<evidence type="ECO:0000259" key="1">
    <source>
        <dbReference type="Pfam" id="PF12728"/>
    </source>
</evidence>
<reference evidence="2 3" key="1">
    <citation type="submission" date="2017-05" db="EMBL/GenBank/DDBJ databases">
        <authorList>
            <person name="Varghese N."/>
            <person name="Submissions S."/>
        </authorList>
    </citation>
    <scope>NUCLEOTIDE SEQUENCE [LARGE SCALE GENOMIC DNA]</scope>
    <source>
        <strain evidence="2 3">DSM 19382</strain>
    </source>
</reference>
<feature type="domain" description="Helix-turn-helix" evidence="1">
    <location>
        <begin position="41"/>
        <end position="90"/>
    </location>
</feature>
<evidence type="ECO:0000313" key="3">
    <source>
        <dbReference type="Proteomes" id="UP000317289"/>
    </source>
</evidence>
<organism evidence="2 3">
    <name type="scientific">Flavobacterium resistens</name>
    <dbReference type="NCBI Taxonomy" id="443612"/>
    <lineage>
        <taxon>Bacteria</taxon>
        <taxon>Pseudomonadati</taxon>
        <taxon>Bacteroidota</taxon>
        <taxon>Flavobacteriia</taxon>
        <taxon>Flavobacteriales</taxon>
        <taxon>Flavobacteriaceae</taxon>
        <taxon>Flavobacterium</taxon>
    </lineage>
</organism>
<dbReference type="EMBL" id="FXTA01000007">
    <property type="protein sequence ID" value="SMO92083.1"/>
    <property type="molecule type" value="Genomic_DNA"/>
</dbReference>
<proteinExistence type="predicted"/>
<dbReference type="AlphaFoldDB" id="A0A521F7E5"/>
<dbReference type="Pfam" id="PF12728">
    <property type="entry name" value="HTH_17"/>
    <property type="match status" value="1"/>
</dbReference>